<dbReference type="Gene3D" id="1.50.10.10">
    <property type="match status" value="1"/>
</dbReference>
<reference evidence="12 13" key="1">
    <citation type="submission" date="2021-05" db="EMBL/GenBank/DDBJ databases">
        <title>Roseococcus sp. XZZS9, whole genome shotgun sequencing project.</title>
        <authorList>
            <person name="Zhao G."/>
            <person name="Shen L."/>
        </authorList>
    </citation>
    <scope>NUCLEOTIDE SEQUENCE [LARGE SCALE GENOMIC DNA]</scope>
    <source>
        <strain evidence="12 13">XZZS9</strain>
    </source>
</reference>
<keyword evidence="7 9" id="KW-0119">Carbohydrate metabolism</keyword>
<feature type="signal peptide" evidence="11">
    <location>
        <begin position="1"/>
        <end position="31"/>
    </location>
</feature>
<keyword evidence="6 9" id="KW-0326">Glycosidase</keyword>
<dbReference type="InterPro" id="IPR008928">
    <property type="entry name" value="6-hairpin_glycosidase_sf"/>
</dbReference>
<evidence type="ECO:0000313" key="12">
    <source>
        <dbReference type="EMBL" id="MBS7809934.1"/>
    </source>
</evidence>
<protein>
    <recommendedName>
        <fullName evidence="9">Glucanase</fullName>
        <ecNumber evidence="9">3.2.1.-</ecNumber>
    </recommendedName>
</protein>
<dbReference type="SUPFAM" id="SSF48208">
    <property type="entry name" value="Six-hairpin glycosidases"/>
    <property type="match status" value="1"/>
</dbReference>
<dbReference type="Pfam" id="PF01270">
    <property type="entry name" value="Glyco_hydro_8"/>
    <property type="match status" value="1"/>
</dbReference>
<keyword evidence="4 9" id="KW-0378">Hydrolase</keyword>
<proteinExistence type="inferred from homology"/>
<evidence type="ECO:0000256" key="6">
    <source>
        <dbReference type="ARBA" id="ARBA00023295"/>
    </source>
</evidence>
<accession>A0ABS5Q8W6</accession>
<keyword evidence="13" id="KW-1185">Reference proteome</keyword>
<feature type="region of interest" description="Disordered" evidence="10">
    <location>
        <begin position="353"/>
        <end position="373"/>
    </location>
</feature>
<evidence type="ECO:0000256" key="11">
    <source>
        <dbReference type="SAM" id="SignalP"/>
    </source>
</evidence>
<keyword evidence="3 11" id="KW-0732">Signal</keyword>
<evidence type="ECO:0000256" key="5">
    <source>
        <dbReference type="ARBA" id="ARBA00023001"/>
    </source>
</evidence>
<dbReference type="EMBL" id="JAHCDA010000001">
    <property type="protein sequence ID" value="MBS7809934.1"/>
    <property type="molecule type" value="Genomic_DNA"/>
</dbReference>
<dbReference type="Proteomes" id="UP000766336">
    <property type="component" value="Unassembled WGS sequence"/>
</dbReference>
<sequence length="427" mass="47506">MARNRQGRAGGRLARGFCFLLLALSPLPAAAQAPAQAPADAEWRAFSRRYVAPGGRIIDTANQGISHSEGQGYGMFFAVYFNDRAAFERIWGWTQRTLSRRQDALFSWRYDPRSSFPVSDPNNATDGDIFIAWALLMASERWDVPDYRAAAARVATAILNCCTVEVGNRLVLLPGISGFQRAEGIVVNLSYYAFPALRALSRVVPDRRWARLERDGLELIREAAFGQPQLPPDWLLLGRSDERPAIAPGWPPRFSWDAVRVPLNLAWQRVDAPTLSAANRFWANPENPHRPPAWIDLRSGQMPPYAGHAGTRAVHALTRARLGEASGRPLRVADAPDYFGAALVLQARIAETMPPEPPALEPPEASPPPPQNRWFTELGRAVLTRIRREDREDPNPVTEARWSRPDFLEPSQVRGVPSGLRGLVPPR</sequence>
<dbReference type="PROSITE" id="PS00812">
    <property type="entry name" value="GLYCOSYL_HYDROL_F8"/>
    <property type="match status" value="1"/>
</dbReference>
<comment type="caution">
    <text evidence="12">The sequence shown here is derived from an EMBL/GenBank/DDBJ whole genome shotgun (WGS) entry which is preliminary data.</text>
</comment>
<dbReference type="PRINTS" id="PR00735">
    <property type="entry name" value="GLHYDRLASE8"/>
</dbReference>
<evidence type="ECO:0000256" key="10">
    <source>
        <dbReference type="SAM" id="MobiDB-lite"/>
    </source>
</evidence>
<dbReference type="InterPro" id="IPR019834">
    <property type="entry name" value="Glyco_hydro_8_CS"/>
</dbReference>
<keyword evidence="5" id="KW-0136">Cellulose degradation</keyword>
<evidence type="ECO:0000256" key="9">
    <source>
        <dbReference type="RuleBase" id="RU361167"/>
    </source>
</evidence>
<dbReference type="EC" id="3.2.1.-" evidence="9"/>
<dbReference type="InterPro" id="IPR002037">
    <property type="entry name" value="Glyco_hydro_8"/>
</dbReference>
<evidence type="ECO:0000256" key="7">
    <source>
        <dbReference type="ARBA" id="ARBA00023326"/>
    </source>
</evidence>
<feature type="region of interest" description="Disordered" evidence="10">
    <location>
        <begin position="385"/>
        <end position="427"/>
    </location>
</feature>
<evidence type="ECO:0000313" key="13">
    <source>
        <dbReference type="Proteomes" id="UP000766336"/>
    </source>
</evidence>
<evidence type="ECO:0000256" key="4">
    <source>
        <dbReference type="ARBA" id="ARBA00022801"/>
    </source>
</evidence>
<keyword evidence="7 9" id="KW-0624">Polysaccharide degradation</keyword>
<evidence type="ECO:0000256" key="1">
    <source>
        <dbReference type="ARBA" id="ARBA00000966"/>
    </source>
</evidence>
<feature type="compositionally biased region" description="Pro residues" evidence="10">
    <location>
        <begin position="354"/>
        <end position="371"/>
    </location>
</feature>
<organism evidence="12 13">
    <name type="scientific">Roseococcus pinisoli</name>
    <dbReference type="NCBI Taxonomy" id="2835040"/>
    <lineage>
        <taxon>Bacteria</taxon>
        <taxon>Pseudomonadati</taxon>
        <taxon>Pseudomonadota</taxon>
        <taxon>Alphaproteobacteria</taxon>
        <taxon>Acetobacterales</taxon>
        <taxon>Roseomonadaceae</taxon>
        <taxon>Roseococcus</taxon>
    </lineage>
</organism>
<comment type="similarity">
    <text evidence="2 9">Belongs to the glycosyl hydrolase 8 (cellulase D) family.</text>
</comment>
<evidence type="ECO:0000256" key="2">
    <source>
        <dbReference type="ARBA" id="ARBA00009209"/>
    </source>
</evidence>
<name>A0ABS5Q8W6_9PROT</name>
<gene>
    <name evidence="12" type="ORF">KHU32_03230</name>
</gene>
<feature type="active site" description="Nucleophile" evidence="8">
    <location>
        <position position="126"/>
    </location>
</feature>
<dbReference type="InterPro" id="IPR012341">
    <property type="entry name" value="6hp_glycosidase-like_sf"/>
</dbReference>
<evidence type="ECO:0000256" key="3">
    <source>
        <dbReference type="ARBA" id="ARBA00022729"/>
    </source>
</evidence>
<feature type="chain" id="PRO_5045880287" description="Glucanase" evidence="11">
    <location>
        <begin position="32"/>
        <end position="427"/>
    </location>
</feature>
<dbReference type="RefSeq" id="WP_213668586.1">
    <property type="nucleotide sequence ID" value="NZ_JAHCDA010000001.1"/>
</dbReference>
<evidence type="ECO:0000256" key="8">
    <source>
        <dbReference type="PROSITE-ProRule" id="PRU10058"/>
    </source>
</evidence>
<comment type="catalytic activity">
    <reaction evidence="1">
        <text>Endohydrolysis of (1-&gt;4)-beta-D-glucosidic linkages in cellulose, lichenin and cereal beta-D-glucans.</text>
        <dbReference type="EC" id="3.2.1.4"/>
    </reaction>
</comment>